<dbReference type="EMBL" id="KB822718">
    <property type="protein sequence ID" value="ETN42968.1"/>
    <property type="molecule type" value="Genomic_DNA"/>
</dbReference>
<feature type="domain" description="DUF6594" evidence="2">
    <location>
        <begin position="7"/>
        <end position="268"/>
    </location>
</feature>
<dbReference type="Pfam" id="PF20237">
    <property type="entry name" value="DUF6594"/>
    <property type="match status" value="1"/>
</dbReference>
<dbReference type="GeneID" id="19969465"/>
<dbReference type="OrthoDB" id="3533814at2759"/>
<proteinExistence type="predicted"/>
<name>W2S4J6_CYPE1</name>
<evidence type="ECO:0000313" key="3">
    <source>
        <dbReference type="EMBL" id="ETN42968.1"/>
    </source>
</evidence>
<dbReference type="eggNOG" id="ENOG502SQ2Y">
    <property type="taxonomic scope" value="Eukaryota"/>
</dbReference>
<dbReference type="PANTHER" id="PTHR34502:SF5">
    <property type="entry name" value="DUF6594 DOMAIN-CONTAINING PROTEIN"/>
    <property type="match status" value="1"/>
</dbReference>
<organism evidence="3 4">
    <name type="scientific">Cyphellophora europaea (strain CBS 101466)</name>
    <name type="common">Phialophora europaea</name>
    <dbReference type="NCBI Taxonomy" id="1220924"/>
    <lineage>
        <taxon>Eukaryota</taxon>
        <taxon>Fungi</taxon>
        <taxon>Dikarya</taxon>
        <taxon>Ascomycota</taxon>
        <taxon>Pezizomycotina</taxon>
        <taxon>Eurotiomycetes</taxon>
        <taxon>Chaetothyriomycetidae</taxon>
        <taxon>Chaetothyriales</taxon>
        <taxon>Cyphellophoraceae</taxon>
        <taxon>Cyphellophora</taxon>
    </lineage>
</organism>
<dbReference type="Proteomes" id="UP000030752">
    <property type="component" value="Unassembled WGS sequence"/>
</dbReference>
<dbReference type="PANTHER" id="PTHR34502">
    <property type="entry name" value="DUF6594 DOMAIN-CONTAINING PROTEIN-RELATED"/>
    <property type="match status" value="1"/>
</dbReference>
<keyword evidence="4" id="KW-1185">Reference proteome</keyword>
<dbReference type="RefSeq" id="XP_008714704.1">
    <property type="nucleotide sequence ID" value="XM_008716482.1"/>
</dbReference>
<reference evidence="3 4" key="1">
    <citation type="submission" date="2013-03" db="EMBL/GenBank/DDBJ databases">
        <title>The Genome Sequence of Phialophora europaea CBS 101466.</title>
        <authorList>
            <consortium name="The Broad Institute Genomics Platform"/>
            <person name="Cuomo C."/>
            <person name="de Hoog S."/>
            <person name="Gorbushina A."/>
            <person name="Walker B."/>
            <person name="Young S.K."/>
            <person name="Zeng Q."/>
            <person name="Gargeya S."/>
            <person name="Fitzgerald M."/>
            <person name="Haas B."/>
            <person name="Abouelleil A."/>
            <person name="Allen A.W."/>
            <person name="Alvarado L."/>
            <person name="Arachchi H.M."/>
            <person name="Berlin A.M."/>
            <person name="Chapman S.B."/>
            <person name="Gainer-Dewar J."/>
            <person name="Goldberg J."/>
            <person name="Griggs A."/>
            <person name="Gujja S."/>
            <person name="Hansen M."/>
            <person name="Howarth C."/>
            <person name="Imamovic A."/>
            <person name="Ireland A."/>
            <person name="Larimer J."/>
            <person name="McCowan C."/>
            <person name="Murphy C."/>
            <person name="Pearson M."/>
            <person name="Poon T.W."/>
            <person name="Priest M."/>
            <person name="Roberts A."/>
            <person name="Saif S."/>
            <person name="Shea T."/>
            <person name="Sisk P."/>
            <person name="Sykes S."/>
            <person name="Wortman J."/>
            <person name="Nusbaum C."/>
            <person name="Birren B."/>
        </authorList>
    </citation>
    <scope>NUCLEOTIDE SEQUENCE [LARGE SCALE GENOMIC DNA]</scope>
    <source>
        <strain evidence="3 4">CBS 101466</strain>
    </source>
</reference>
<evidence type="ECO:0000256" key="1">
    <source>
        <dbReference type="SAM" id="Phobius"/>
    </source>
</evidence>
<dbReference type="HOGENOM" id="CLU_051118_2_2_1"/>
<feature type="transmembrane region" description="Helical" evidence="1">
    <location>
        <begin position="237"/>
        <end position="254"/>
    </location>
</feature>
<evidence type="ECO:0000259" key="2">
    <source>
        <dbReference type="Pfam" id="PF20237"/>
    </source>
</evidence>
<accession>W2S4J6</accession>
<keyword evidence="1" id="KW-0472">Membrane</keyword>
<sequence length="268" mass="31041">MDHSEGYEKVARLMSRHGELSIVRSFQELNFQDLLYQQAELTELEEDLLRTTRLDRMSSDPVCQLRGKHWQLLERGQCSDHGEPLQKILRVRQKLLEYNQCLRNCLMLKQSKPPAKTDLAHFRDWFERKRMGDFPILSNDRHSWDKSKEYDLIALQAETYSDHVSDWLSSKLVPIYHRVLGRRTKQPIEWDPESGIISYEADRLYRNVEIVSTLTSSLLPIIAIVTLYAVGTVALRLALTAVYTSLFSLCLAILTNGRRVEVFAATTA</sequence>
<gene>
    <name evidence="3" type="ORF">HMPREF1541_02126</name>
</gene>
<dbReference type="AlphaFoldDB" id="W2S4J6"/>
<dbReference type="STRING" id="1220924.W2S4J6"/>
<protein>
    <recommendedName>
        <fullName evidence="2">DUF6594 domain-containing protein</fullName>
    </recommendedName>
</protein>
<feature type="transmembrane region" description="Helical" evidence="1">
    <location>
        <begin position="210"/>
        <end position="231"/>
    </location>
</feature>
<keyword evidence="1" id="KW-0812">Transmembrane</keyword>
<evidence type="ECO:0000313" key="4">
    <source>
        <dbReference type="Proteomes" id="UP000030752"/>
    </source>
</evidence>
<dbReference type="InterPro" id="IPR046529">
    <property type="entry name" value="DUF6594"/>
</dbReference>
<keyword evidence="1" id="KW-1133">Transmembrane helix</keyword>
<dbReference type="InParanoid" id="W2S4J6"/>
<dbReference type="VEuPathDB" id="FungiDB:HMPREF1541_02126"/>